<protein>
    <recommendedName>
        <fullName evidence="3">Ubiquitin-like protease family profile domain-containing protein</fullName>
    </recommendedName>
</protein>
<accession>A0AAV2G8J8</accession>
<dbReference type="AlphaFoldDB" id="A0AAV2G8J8"/>
<dbReference type="InterPro" id="IPR038765">
    <property type="entry name" value="Papain-like_cys_pep_sf"/>
</dbReference>
<gene>
    <name evidence="1" type="ORF">LTRI10_LOCUS45837</name>
</gene>
<dbReference type="EMBL" id="OZ034821">
    <property type="protein sequence ID" value="CAL1406088.1"/>
    <property type="molecule type" value="Genomic_DNA"/>
</dbReference>
<evidence type="ECO:0000313" key="2">
    <source>
        <dbReference type="Proteomes" id="UP001497516"/>
    </source>
</evidence>
<sequence length="89" mass="10033">MYLNDHYQVCVADIKNKKTFLFDSIKPNAQVAKKDHGPNGKMIFGYAAAFLKEQGVDYALDKWPFNIAVVPQQVGNDDCSVLACLYMEQ</sequence>
<keyword evidence="2" id="KW-1185">Reference proteome</keyword>
<dbReference type="SUPFAM" id="SSF54001">
    <property type="entry name" value="Cysteine proteinases"/>
    <property type="match status" value="1"/>
</dbReference>
<dbReference type="Proteomes" id="UP001497516">
    <property type="component" value="Chromosome 8"/>
</dbReference>
<proteinExistence type="predicted"/>
<evidence type="ECO:0000313" key="1">
    <source>
        <dbReference type="EMBL" id="CAL1406088.1"/>
    </source>
</evidence>
<reference evidence="1 2" key="1">
    <citation type="submission" date="2024-04" db="EMBL/GenBank/DDBJ databases">
        <authorList>
            <person name="Fracassetti M."/>
        </authorList>
    </citation>
    <scope>NUCLEOTIDE SEQUENCE [LARGE SCALE GENOMIC DNA]</scope>
</reference>
<organism evidence="1 2">
    <name type="scientific">Linum trigynum</name>
    <dbReference type="NCBI Taxonomy" id="586398"/>
    <lineage>
        <taxon>Eukaryota</taxon>
        <taxon>Viridiplantae</taxon>
        <taxon>Streptophyta</taxon>
        <taxon>Embryophyta</taxon>
        <taxon>Tracheophyta</taxon>
        <taxon>Spermatophyta</taxon>
        <taxon>Magnoliopsida</taxon>
        <taxon>eudicotyledons</taxon>
        <taxon>Gunneridae</taxon>
        <taxon>Pentapetalae</taxon>
        <taxon>rosids</taxon>
        <taxon>fabids</taxon>
        <taxon>Malpighiales</taxon>
        <taxon>Linaceae</taxon>
        <taxon>Linum</taxon>
    </lineage>
</organism>
<dbReference type="Gene3D" id="3.40.395.10">
    <property type="entry name" value="Adenoviral Proteinase, Chain A"/>
    <property type="match status" value="1"/>
</dbReference>
<evidence type="ECO:0008006" key="3">
    <source>
        <dbReference type="Google" id="ProtNLM"/>
    </source>
</evidence>
<name>A0AAV2G8J8_9ROSI</name>